<keyword evidence="6" id="KW-1185">Reference proteome</keyword>
<feature type="region of interest" description="Disordered" evidence="1">
    <location>
        <begin position="240"/>
        <end position="280"/>
    </location>
</feature>
<dbReference type="RefSeq" id="WP_201075049.1">
    <property type="nucleotide sequence ID" value="NZ_CP067420.1"/>
</dbReference>
<evidence type="ECO:0000259" key="4">
    <source>
        <dbReference type="Pfam" id="PF01471"/>
    </source>
</evidence>
<evidence type="ECO:0000313" key="6">
    <source>
        <dbReference type="Proteomes" id="UP000595197"/>
    </source>
</evidence>
<dbReference type="InterPro" id="IPR036366">
    <property type="entry name" value="PGBDSf"/>
</dbReference>
<dbReference type="Gene3D" id="1.10.101.10">
    <property type="entry name" value="PGBD-like superfamily/PGBD"/>
    <property type="match status" value="1"/>
</dbReference>
<feature type="transmembrane region" description="Helical" evidence="2">
    <location>
        <begin position="214"/>
        <end position="236"/>
    </location>
</feature>
<dbReference type="InterPro" id="IPR036365">
    <property type="entry name" value="PGBD-like_sf"/>
</dbReference>
<evidence type="ECO:0000313" key="5">
    <source>
        <dbReference type="EMBL" id="QQP89150.1"/>
    </source>
</evidence>
<dbReference type="InterPro" id="IPR002477">
    <property type="entry name" value="Peptidoglycan-bd-like"/>
</dbReference>
<gene>
    <name evidence="5" type="ORF">IGS68_24675</name>
</gene>
<dbReference type="EMBL" id="CP067420">
    <property type="protein sequence ID" value="QQP89150.1"/>
    <property type="molecule type" value="Genomic_DNA"/>
</dbReference>
<dbReference type="Proteomes" id="UP000595197">
    <property type="component" value="Chromosome"/>
</dbReference>
<evidence type="ECO:0000256" key="1">
    <source>
        <dbReference type="SAM" id="MobiDB-lite"/>
    </source>
</evidence>
<reference evidence="5" key="1">
    <citation type="submission" date="2021-02" db="EMBL/GenBank/DDBJ databases">
        <title>Skermanella TT6 skin isolate.</title>
        <authorList>
            <person name="Lee K."/>
            <person name="Ganzorig M."/>
        </authorList>
    </citation>
    <scope>NUCLEOTIDE SEQUENCE</scope>
    <source>
        <strain evidence="5">TT6</strain>
    </source>
</reference>
<name>A0ABX7B5T8_9PROT</name>
<dbReference type="Pfam" id="PF01471">
    <property type="entry name" value="PG_binding_1"/>
    <property type="match status" value="1"/>
</dbReference>
<keyword evidence="2" id="KW-1133">Transmembrane helix</keyword>
<keyword evidence="2" id="KW-0812">Transmembrane</keyword>
<sequence>MGFRGHWLAVLGVAVCLSVSVPGAGPARAADPKSADVQWAQTILKDKGFFKGRPNGDMNDPTRAALRAYQKSAGLKQTGELDQATTSHMLAARQAAAAPTMGNLAGPNGRPQPSQAPRGEAPRPVAAPRTQVDSHGAPEGVQALGVVGRSSGQSETAGNSSYTAPAPARRAAAPGEPVPQAAPRTAVDTVGQAPPEGMREAPDPAGSGIIVPEWVRTGVIGILAGTFGIAGLTFWLSGRRSSRRRRAAGPAGSAPLRREPSFDGGKPGGGAPVLRATRPS</sequence>
<evidence type="ECO:0000256" key="2">
    <source>
        <dbReference type="SAM" id="Phobius"/>
    </source>
</evidence>
<feature type="compositionally biased region" description="Low complexity" evidence="1">
    <location>
        <begin position="164"/>
        <end position="174"/>
    </location>
</feature>
<proteinExistence type="predicted"/>
<feature type="signal peptide" evidence="3">
    <location>
        <begin position="1"/>
        <end position="29"/>
    </location>
</feature>
<feature type="domain" description="Peptidoglycan binding-like" evidence="4">
    <location>
        <begin position="34"/>
        <end position="89"/>
    </location>
</feature>
<protein>
    <submittedName>
        <fullName evidence="5">Peptidoglycan-binding protein</fullName>
    </submittedName>
</protein>
<feature type="chain" id="PRO_5046916567" evidence="3">
    <location>
        <begin position="30"/>
        <end position="280"/>
    </location>
</feature>
<keyword evidence="3" id="KW-0732">Signal</keyword>
<dbReference type="SUPFAM" id="SSF47090">
    <property type="entry name" value="PGBD-like"/>
    <property type="match status" value="1"/>
</dbReference>
<feature type="region of interest" description="Disordered" evidence="1">
    <location>
        <begin position="93"/>
        <end position="205"/>
    </location>
</feature>
<organism evidence="5 6">
    <name type="scientific">Skermanella cutis</name>
    <dbReference type="NCBI Taxonomy" id="2775420"/>
    <lineage>
        <taxon>Bacteria</taxon>
        <taxon>Pseudomonadati</taxon>
        <taxon>Pseudomonadota</taxon>
        <taxon>Alphaproteobacteria</taxon>
        <taxon>Rhodospirillales</taxon>
        <taxon>Azospirillaceae</taxon>
        <taxon>Skermanella</taxon>
    </lineage>
</organism>
<evidence type="ECO:0000256" key="3">
    <source>
        <dbReference type="SAM" id="SignalP"/>
    </source>
</evidence>
<feature type="compositionally biased region" description="Polar residues" evidence="1">
    <location>
        <begin position="150"/>
        <end position="163"/>
    </location>
</feature>
<accession>A0ABX7B5T8</accession>
<keyword evidence="2" id="KW-0472">Membrane</keyword>